<dbReference type="Gene3D" id="3.30.420.10">
    <property type="entry name" value="Ribonuclease H-like superfamily/Ribonuclease H"/>
    <property type="match status" value="1"/>
</dbReference>
<keyword evidence="10" id="KW-0269">Exonuclease</keyword>
<sequence length="104" mass="11490">GLVFNPSVSWVAFHSISLSLSLSPSLSLSLTPSGLVFNPSVSWVAFHSIYDFGYMAKVILNGSLPNTEADFNEMVGRVFPHIYDIKYIMTTAYEWKGGLQKLAN</sequence>
<protein>
    <recommendedName>
        <fullName evidence="5">poly(A)-specific ribonuclease</fullName>
        <ecNumber evidence="5">3.1.13.4</ecNumber>
    </recommendedName>
</protein>
<evidence type="ECO:0000256" key="5">
    <source>
        <dbReference type="ARBA" id="ARBA00012161"/>
    </source>
</evidence>
<dbReference type="GO" id="GO:0030014">
    <property type="term" value="C:CCR4-NOT complex"/>
    <property type="evidence" value="ECO:0007669"/>
    <property type="project" value="InterPro"/>
</dbReference>
<dbReference type="SUPFAM" id="SSF53098">
    <property type="entry name" value="Ribonuclease H-like"/>
    <property type="match status" value="1"/>
</dbReference>
<keyword evidence="14" id="KW-0539">Nucleus</keyword>
<keyword evidence="7" id="KW-0540">Nuclease</keyword>
<accession>A0A9K3DCV8</accession>
<dbReference type="GO" id="GO:0005737">
    <property type="term" value="C:cytoplasm"/>
    <property type="evidence" value="ECO:0007669"/>
    <property type="project" value="UniProtKB-SubCell"/>
</dbReference>
<organism evidence="15 16">
    <name type="scientific">Kipferlia bialata</name>
    <dbReference type="NCBI Taxonomy" id="797122"/>
    <lineage>
        <taxon>Eukaryota</taxon>
        <taxon>Metamonada</taxon>
        <taxon>Carpediemonas-like organisms</taxon>
        <taxon>Kipferlia</taxon>
    </lineage>
</organism>
<comment type="caution">
    <text evidence="15">The sequence shown here is derived from an EMBL/GenBank/DDBJ whole genome shotgun (WGS) entry which is preliminary data.</text>
</comment>
<dbReference type="EC" id="3.1.13.4" evidence="5"/>
<dbReference type="Pfam" id="PF04857">
    <property type="entry name" value="CAF1"/>
    <property type="match status" value="1"/>
</dbReference>
<dbReference type="OrthoDB" id="1164111at2759"/>
<dbReference type="GO" id="GO:0005634">
    <property type="term" value="C:nucleus"/>
    <property type="evidence" value="ECO:0007669"/>
    <property type="project" value="UniProtKB-SubCell"/>
</dbReference>
<dbReference type="InterPro" id="IPR006941">
    <property type="entry name" value="RNase_CAF1"/>
</dbReference>
<dbReference type="Proteomes" id="UP000265618">
    <property type="component" value="Unassembled WGS sequence"/>
</dbReference>
<evidence type="ECO:0000256" key="9">
    <source>
        <dbReference type="ARBA" id="ARBA00022801"/>
    </source>
</evidence>
<evidence type="ECO:0000256" key="2">
    <source>
        <dbReference type="ARBA" id="ARBA00004123"/>
    </source>
</evidence>
<evidence type="ECO:0000256" key="12">
    <source>
        <dbReference type="ARBA" id="ARBA00023015"/>
    </source>
</evidence>
<keyword evidence="12" id="KW-0805">Transcription regulation</keyword>
<dbReference type="EMBL" id="BDIP01009913">
    <property type="protein sequence ID" value="GIQ92527.1"/>
    <property type="molecule type" value="Genomic_DNA"/>
</dbReference>
<dbReference type="GO" id="GO:0003723">
    <property type="term" value="F:RNA binding"/>
    <property type="evidence" value="ECO:0007669"/>
    <property type="project" value="UniProtKB-KW"/>
</dbReference>
<comment type="catalytic activity">
    <reaction evidence="1">
        <text>Exonucleolytic cleavage of poly(A) to 5'-AMP.</text>
        <dbReference type="EC" id="3.1.13.4"/>
    </reaction>
</comment>
<evidence type="ECO:0000256" key="14">
    <source>
        <dbReference type="ARBA" id="ARBA00023242"/>
    </source>
</evidence>
<comment type="similarity">
    <text evidence="4">Belongs to the CAF1 family.</text>
</comment>
<proteinExistence type="inferred from homology"/>
<evidence type="ECO:0000313" key="15">
    <source>
        <dbReference type="EMBL" id="GIQ92527.1"/>
    </source>
</evidence>
<evidence type="ECO:0000256" key="6">
    <source>
        <dbReference type="ARBA" id="ARBA00022490"/>
    </source>
</evidence>
<evidence type="ECO:0000256" key="1">
    <source>
        <dbReference type="ARBA" id="ARBA00001663"/>
    </source>
</evidence>
<evidence type="ECO:0000256" key="4">
    <source>
        <dbReference type="ARBA" id="ARBA00008372"/>
    </source>
</evidence>
<dbReference type="InterPro" id="IPR039637">
    <property type="entry name" value="CNOT7/CNOT8/Pop2"/>
</dbReference>
<dbReference type="GO" id="GO:0004535">
    <property type="term" value="F:poly(A)-specific ribonuclease activity"/>
    <property type="evidence" value="ECO:0007669"/>
    <property type="project" value="UniProtKB-EC"/>
</dbReference>
<keyword evidence="8" id="KW-0479">Metal-binding</keyword>
<evidence type="ECO:0000256" key="13">
    <source>
        <dbReference type="ARBA" id="ARBA00023163"/>
    </source>
</evidence>
<keyword evidence="13" id="KW-0804">Transcription</keyword>
<evidence type="ECO:0000256" key="7">
    <source>
        <dbReference type="ARBA" id="ARBA00022722"/>
    </source>
</evidence>
<evidence type="ECO:0000256" key="3">
    <source>
        <dbReference type="ARBA" id="ARBA00004496"/>
    </source>
</evidence>
<dbReference type="InterPro" id="IPR036397">
    <property type="entry name" value="RNaseH_sf"/>
</dbReference>
<keyword evidence="6" id="KW-0963">Cytoplasm</keyword>
<feature type="non-terminal residue" evidence="15">
    <location>
        <position position="104"/>
    </location>
</feature>
<evidence type="ECO:0000256" key="10">
    <source>
        <dbReference type="ARBA" id="ARBA00022839"/>
    </source>
</evidence>
<evidence type="ECO:0000256" key="8">
    <source>
        <dbReference type="ARBA" id="ARBA00022723"/>
    </source>
</evidence>
<dbReference type="GO" id="GO:0046872">
    <property type="term" value="F:metal ion binding"/>
    <property type="evidence" value="ECO:0007669"/>
    <property type="project" value="UniProtKB-KW"/>
</dbReference>
<evidence type="ECO:0000256" key="11">
    <source>
        <dbReference type="ARBA" id="ARBA00022884"/>
    </source>
</evidence>
<name>A0A9K3DCV8_9EUKA</name>
<dbReference type="InterPro" id="IPR012337">
    <property type="entry name" value="RNaseH-like_sf"/>
</dbReference>
<evidence type="ECO:0000313" key="16">
    <source>
        <dbReference type="Proteomes" id="UP000265618"/>
    </source>
</evidence>
<gene>
    <name evidence="15" type="ORF">KIPB_016351</name>
</gene>
<keyword evidence="11" id="KW-0694">RNA-binding</keyword>
<keyword evidence="9" id="KW-0378">Hydrolase</keyword>
<comment type="subcellular location">
    <subcellularLocation>
        <location evidence="3">Cytoplasm</location>
    </subcellularLocation>
    <subcellularLocation>
        <location evidence="2">Nucleus</location>
    </subcellularLocation>
</comment>
<dbReference type="AlphaFoldDB" id="A0A9K3DCV8"/>
<dbReference type="PANTHER" id="PTHR10797">
    <property type="entry name" value="CCR4-NOT TRANSCRIPTION COMPLEX SUBUNIT"/>
    <property type="match status" value="1"/>
</dbReference>
<reference evidence="15 16" key="1">
    <citation type="journal article" date="2018" name="PLoS ONE">
        <title>The draft genome of Kipferlia bialata reveals reductive genome evolution in fornicate parasites.</title>
        <authorList>
            <person name="Tanifuji G."/>
            <person name="Takabayashi S."/>
            <person name="Kume K."/>
            <person name="Takagi M."/>
            <person name="Nakayama T."/>
            <person name="Kamikawa R."/>
            <person name="Inagaki Y."/>
            <person name="Hashimoto T."/>
        </authorList>
    </citation>
    <scope>NUCLEOTIDE SEQUENCE [LARGE SCALE GENOMIC DNA]</scope>
    <source>
        <strain evidence="15">NY0173</strain>
    </source>
</reference>
<keyword evidence="16" id="KW-1185">Reference proteome</keyword>
<feature type="non-terminal residue" evidence="15">
    <location>
        <position position="1"/>
    </location>
</feature>